<dbReference type="SUPFAM" id="SSF53335">
    <property type="entry name" value="S-adenosyl-L-methionine-dependent methyltransferases"/>
    <property type="match status" value="1"/>
</dbReference>
<keyword evidence="8 11" id="KW-0949">S-adenosyl-L-methionine</keyword>
<dbReference type="Gene3D" id="3.40.50.150">
    <property type="entry name" value="Vaccinia Virus protein VP39"/>
    <property type="match status" value="1"/>
</dbReference>
<evidence type="ECO:0000256" key="2">
    <source>
        <dbReference type="ARBA" id="ARBA00005487"/>
    </source>
</evidence>
<reference evidence="13" key="1">
    <citation type="submission" date="2018-12" db="EMBL/GenBank/DDBJ databases">
        <title>Tengunoibacter tsumagoiensis gen. nov., sp. nov., Dictyobacter kobayashii sp. nov., D. alpinus sp. nov., and D. joshuensis sp. nov. and description of Dictyobacteraceae fam. nov. within the order Ktedonobacterales isolated from Tengu-no-mugimeshi.</title>
        <authorList>
            <person name="Wang C.M."/>
            <person name="Zheng Y."/>
            <person name="Sakai Y."/>
            <person name="Toyoda A."/>
            <person name="Minakuchi Y."/>
            <person name="Abe K."/>
            <person name="Yokota A."/>
            <person name="Yabe S."/>
        </authorList>
    </citation>
    <scope>NUCLEOTIDE SEQUENCE [LARGE SCALE GENOMIC DNA]</scope>
    <source>
        <strain evidence="13">Uno3</strain>
    </source>
</reference>
<evidence type="ECO:0000256" key="5">
    <source>
        <dbReference type="ARBA" id="ARBA00022552"/>
    </source>
</evidence>
<keyword evidence="6 12" id="KW-0489">Methyltransferase</keyword>
<keyword evidence="13" id="KW-1185">Reference proteome</keyword>
<gene>
    <name evidence="12" type="ORF">KTT_41490</name>
</gene>
<comment type="catalytic activity">
    <reaction evidence="1">
        <text>guanosine(1405) in 16S rRNA + S-adenosyl-L-methionine = N(7)-methylguanosine(1405) in 16S rRNA + S-adenosyl-L-homocysteine</text>
        <dbReference type="Rhea" id="RHEA:42772"/>
        <dbReference type="Rhea" id="RHEA-COMP:10225"/>
        <dbReference type="Rhea" id="RHEA-COMP:10226"/>
        <dbReference type="ChEBI" id="CHEBI:57856"/>
        <dbReference type="ChEBI" id="CHEBI:59789"/>
        <dbReference type="ChEBI" id="CHEBI:74269"/>
        <dbReference type="ChEBI" id="CHEBI:74480"/>
        <dbReference type="EC" id="2.1.1.179"/>
    </reaction>
</comment>
<dbReference type="InterPro" id="IPR029063">
    <property type="entry name" value="SAM-dependent_MTases_sf"/>
</dbReference>
<evidence type="ECO:0000256" key="11">
    <source>
        <dbReference type="PIRSR" id="PIRSR015852-1"/>
    </source>
</evidence>
<dbReference type="Pfam" id="PF07091">
    <property type="entry name" value="FmrO"/>
    <property type="match status" value="1"/>
</dbReference>
<keyword evidence="7 12" id="KW-0808">Transferase</keyword>
<feature type="binding site" evidence="11">
    <location>
        <begin position="99"/>
        <end position="105"/>
    </location>
    <ligand>
        <name>S-adenosyl-L-methionine</name>
        <dbReference type="ChEBI" id="CHEBI:59789"/>
    </ligand>
</feature>
<dbReference type="RefSeq" id="WP_126581705.1">
    <property type="nucleotide sequence ID" value="NZ_BIFR01000001.1"/>
</dbReference>
<dbReference type="EC" id="2.1.1.179" evidence="3"/>
<evidence type="ECO:0000256" key="3">
    <source>
        <dbReference type="ARBA" id="ARBA00012300"/>
    </source>
</evidence>
<evidence type="ECO:0000256" key="4">
    <source>
        <dbReference type="ARBA" id="ARBA00015154"/>
    </source>
</evidence>
<dbReference type="InterPro" id="IPR025981">
    <property type="entry name" value="rRNA_MeTrfase"/>
</dbReference>
<protein>
    <recommendedName>
        <fullName evidence="4">16S rRNA (guanine(1405)-N(7))-methyltransferase</fullName>
        <ecNumber evidence="3">2.1.1.179</ecNumber>
    </recommendedName>
    <alternativeName>
        <fullName evidence="10">16S rRNA m7G1405 methyltransferase</fullName>
    </alternativeName>
</protein>
<dbReference type="Gene3D" id="1.10.8.10">
    <property type="entry name" value="DNA helicase RuvA subunit, C-terminal domain"/>
    <property type="match status" value="1"/>
</dbReference>
<feature type="binding site" evidence="11">
    <location>
        <position position="130"/>
    </location>
    <ligand>
        <name>S-adenosyl-L-methionine</name>
        <dbReference type="ChEBI" id="CHEBI:59789"/>
    </ligand>
</feature>
<organism evidence="12 13">
    <name type="scientific">Tengunoibacter tsumagoiensis</name>
    <dbReference type="NCBI Taxonomy" id="2014871"/>
    <lineage>
        <taxon>Bacteria</taxon>
        <taxon>Bacillati</taxon>
        <taxon>Chloroflexota</taxon>
        <taxon>Ktedonobacteria</taxon>
        <taxon>Ktedonobacterales</taxon>
        <taxon>Dictyobacteraceae</taxon>
        <taxon>Tengunoibacter</taxon>
    </lineage>
</organism>
<keyword evidence="9" id="KW-0046">Antibiotic resistance</keyword>
<accession>A0A402A5A2</accession>
<feature type="binding site" evidence="11">
    <location>
        <position position="153"/>
    </location>
    <ligand>
        <name>S-adenosyl-L-methionine</name>
        <dbReference type="ChEBI" id="CHEBI:59789"/>
    </ligand>
</feature>
<evidence type="ECO:0000256" key="8">
    <source>
        <dbReference type="ARBA" id="ARBA00022691"/>
    </source>
</evidence>
<dbReference type="OrthoDB" id="3352509at2"/>
<dbReference type="EMBL" id="BIFR01000001">
    <property type="protein sequence ID" value="GCE14290.1"/>
    <property type="molecule type" value="Genomic_DNA"/>
</dbReference>
<evidence type="ECO:0000256" key="6">
    <source>
        <dbReference type="ARBA" id="ARBA00022603"/>
    </source>
</evidence>
<evidence type="ECO:0000313" key="13">
    <source>
        <dbReference type="Proteomes" id="UP000287352"/>
    </source>
</evidence>
<comment type="similarity">
    <text evidence="2">Belongs to the methyltransferase superfamily. Aminoglycoside resistance family.</text>
</comment>
<name>A0A402A5A2_9CHLR</name>
<evidence type="ECO:0000256" key="7">
    <source>
        <dbReference type="ARBA" id="ARBA00022679"/>
    </source>
</evidence>
<dbReference type="Proteomes" id="UP000287352">
    <property type="component" value="Unassembled WGS sequence"/>
</dbReference>
<dbReference type="InterPro" id="IPR010769">
    <property type="entry name" value="rRNA_MeTrfase_GmN_bac"/>
</dbReference>
<sequence length="276" mass="31140">MSNKEQDLIALLVQQVLSSSKQRDVSPDLVQTIGAQELAKRRNLKEALKATKNKLHQIGGAYLDDRSNYAVWLSTLQEALLSGDEQSIKQASSKIMHGHASTRERIPILAQFYTTLLLELPPIHRVLDIACGLNPLAIPWMCLPPHVEYYAYDIYQQMTDFLNTYLSLAHIPGYAETCNVITHCPAQTADVAFILKALPCLEQVDKQASYRLLRQIQARYLIVSFPVQSLGGRGKGMAAFYEAHFRQLVADEAWEIKRYEFATELVFLVDKGQVFA</sequence>
<comment type="caution">
    <text evidence="12">The sequence shown here is derived from an EMBL/GenBank/DDBJ whole genome shotgun (WGS) entry which is preliminary data.</text>
</comment>
<dbReference type="AlphaFoldDB" id="A0A402A5A2"/>
<evidence type="ECO:0000313" key="12">
    <source>
        <dbReference type="EMBL" id="GCE14290.1"/>
    </source>
</evidence>
<dbReference type="PIRSF" id="PIRSF015852">
    <property type="entry name" value="RRNA_mtase_Grm"/>
    <property type="match status" value="1"/>
</dbReference>
<proteinExistence type="inferred from homology"/>
<evidence type="ECO:0000256" key="9">
    <source>
        <dbReference type="ARBA" id="ARBA00023251"/>
    </source>
</evidence>
<evidence type="ECO:0000256" key="1">
    <source>
        <dbReference type="ARBA" id="ARBA00001643"/>
    </source>
</evidence>
<keyword evidence="5" id="KW-0698">rRNA processing</keyword>
<evidence type="ECO:0000256" key="10">
    <source>
        <dbReference type="ARBA" id="ARBA00033062"/>
    </source>
</evidence>
<dbReference type="GO" id="GO:0046677">
    <property type="term" value="P:response to antibiotic"/>
    <property type="evidence" value="ECO:0007669"/>
    <property type="project" value="UniProtKB-KW"/>
</dbReference>
<dbReference type="GO" id="GO:0008649">
    <property type="term" value="F:rRNA methyltransferase activity"/>
    <property type="evidence" value="ECO:0007669"/>
    <property type="project" value="InterPro"/>
</dbReference>
<feature type="binding site" evidence="11">
    <location>
        <position position="195"/>
    </location>
    <ligand>
        <name>S-adenosyl-L-methionine</name>
        <dbReference type="ChEBI" id="CHEBI:59789"/>
    </ligand>
</feature>